<dbReference type="PANTHER" id="PTHR47129">
    <property type="entry name" value="QUINONE OXIDOREDUCTASE 2"/>
    <property type="match status" value="1"/>
</dbReference>
<dbReference type="Gene3D" id="3.90.25.10">
    <property type="entry name" value="UDP-galactose 4-epimerase, domain 1"/>
    <property type="match status" value="1"/>
</dbReference>
<accession>A0A852YB07</accession>
<dbReference type="Proteomes" id="UP000553888">
    <property type="component" value="Unassembled WGS sequence"/>
</dbReference>
<dbReference type="PANTHER" id="PTHR47129:SF1">
    <property type="entry name" value="NMRA-LIKE DOMAIN-CONTAINING PROTEIN"/>
    <property type="match status" value="1"/>
</dbReference>
<dbReference type="AlphaFoldDB" id="A0A852YB07"/>
<sequence length="289" mass="30287">MSPSERSASTSSLPELAVTGATGRVGGLVARELAGDGIPLRLLARRPEAAPQLPDAVVVEAEYADDERTRAALDGVRTLFLVSGAENADRLAQHYAVIDAAAAAGVEHVVYTSFFAAADDAVFTLARDHAATERHIRASGMSHTFLRDDFYLDFFAHLPGEDGVIRGPAGSGRVAAVAQADVARTAAAILRDPAAHAGATYDLTGPESLTLDEVAGILSASTGRSITFHDETLDEAYASRASYGAPDWQVEAWVSTYTAIAAGELDGVTDAVERVTGRPPLSLRELLAD</sequence>
<evidence type="ECO:0000313" key="2">
    <source>
        <dbReference type="EMBL" id="NYG98540.1"/>
    </source>
</evidence>
<dbReference type="CDD" id="cd05269">
    <property type="entry name" value="TMR_SDR_a"/>
    <property type="match status" value="1"/>
</dbReference>
<gene>
    <name evidence="2" type="ORF">BJ979_001166</name>
</gene>
<dbReference type="SUPFAM" id="SSF51735">
    <property type="entry name" value="NAD(P)-binding Rossmann-fold domains"/>
    <property type="match status" value="1"/>
</dbReference>
<dbReference type="EMBL" id="JACBZY010000001">
    <property type="protein sequence ID" value="NYG98540.1"/>
    <property type="molecule type" value="Genomic_DNA"/>
</dbReference>
<reference evidence="2 3" key="1">
    <citation type="submission" date="2020-07" db="EMBL/GenBank/DDBJ databases">
        <title>Sequencing the genomes of 1000 actinobacteria strains.</title>
        <authorList>
            <person name="Klenk H.-P."/>
        </authorList>
    </citation>
    <scope>NUCLEOTIDE SEQUENCE [LARGE SCALE GENOMIC DNA]</scope>
    <source>
        <strain evidence="2 3">DSM 23141</strain>
    </source>
</reference>
<dbReference type="InterPro" id="IPR036291">
    <property type="entry name" value="NAD(P)-bd_dom_sf"/>
</dbReference>
<name>A0A852YB07_9MICO</name>
<organism evidence="2 3">
    <name type="scientific">Schumannella luteola</name>
    <dbReference type="NCBI Taxonomy" id="472059"/>
    <lineage>
        <taxon>Bacteria</taxon>
        <taxon>Bacillati</taxon>
        <taxon>Actinomycetota</taxon>
        <taxon>Actinomycetes</taxon>
        <taxon>Micrococcales</taxon>
        <taxon>Microbacteriaceae</taxon>
        <taxon>Schumannella</taxon>
    </lineage>
</organism>
<evidence type="ECO:0000313" key="3">
    <source>
        <dbReference type="Proteomes" id="UP000553888"/>
    </source>
</evidence>
<dbReference type="Pfam" id="PF05368">
    <property type="entry name" value="NmrA"/>
    <property type="match status" value="1"/>
</dbReference>
<dbReference type="InterPro" id="IPR052718">
    <property type="entry name" value="NmrA-type_oxidoreductase"/>
</dbReference>
<keyword evidence="3" id="KW-1185">Reference proteome</keyword>
<protein>
    <submittedName>
        <fullName evidence="2">Uncharacterized protein YbjT (DUF2867 family)</fullName>
    </submittedName>
</protein>
<dbReference type="Gene3D" id="3.40.50.720">
    <property type="entry name" value="NAD(P)-binding Rossmann-like Domain"/>
    <property type="match status" value="1"/>
</dbReference>
<comment type="caution">
    <text evidence="2">The sequence shown here is derived from an EMBL/GenBank/DDBJ whole genome shotgun (WGS) entry which is preliminary data.</text>
</comment>
<proteinExistence type="predicted"/>
<dbReference type="InterPro" id="IPR008030">
    <property type="entry name" value="NmrA-like"/>
</dbReference>
<feature type="domain" description="NmrA-like" evidence="1">
    <location>
        <begin position="16"/>
        <end position="229"/>
    </location>
</feature>
<dbReference type="RefSeq" id="WP_179566090.1">
    <property type="nucleotide sequence ID" value="NZ_JACBZY010000001.1"/>
</dbReference>
<evidence type="ECO:0000259" key="1">
    <source>
        <dbReference type="Pfam" id="PF05368"/>
    </source>
</evidence>